<dbReference type="RefSeq" id="WP_111440601.1">
    <property type="nucleotide sequence ID" value="NZ_CACRUO010000008.1"/>
</dbReference>
<dbReference type="EMBL" id="CACRUO010000008">
    <property type="protein sequence ID" value="VYT67045.1"/>
    <property type="molecule type" value="Genomic_DNA"/>
</dbReference>
<proteinExistence type="predicted"/>
<dbReference type="Pfam" id="PF11753">
    <property type="entry name" value="DUF3310"/>
    <property type="match status" value="1"/>
</dbReference>
<evidence type="ECO:0008006" key="2">
    <source>
        <dbReference type="Google" id="ProtNLM"/>
    </source>
</evidence>
<dbReference type="AlphaFoldDB" id="A0A6N2YJH5"/>
<gene>
    <name evidence="1" type="ORF">SSLFYP27_00396</name>
</gene>
<organism evidence="1">
    <name type="scientific">Staphylococcus simulans</name>
    <dbReference type="NCBI Taxonomy" id="1286"/>
    <lineage>
        <taxon>Bacteria</taxon>
        <taxon>Bacillati</taxon>
        <taxon>Bacillota</taxon>
        <taxon>Bacilli</taxon>
        <taxon>Bacillales</taxon>
        <taxon>Staphylococcaceae</taxon>
        <taxon>Staphylococcus</taxon>
    </lineage>
</organism>
<name>A0A6N2YJH5_STASI</name>
<evidence type="ECO:0000313" key="1">
    <source>
        <dbReference type="EMBL" id="VYT67045.1"/>
    </source>
</evidence>
<reference evidence="1" key="1">
    <citation type="submission" date="2019-11" db="EMBL/GenBank/DDBJ databases">
        <authorList>
            <person name="Feng L."/>
        </authorList>
    </citation>
    <scope>NUCLEOTIDE SEQUENCE</scope>
    <source>
        <strain evidence="1">SsimulansLFYP27</strain>
    </source>
</reference>
<protein>
    <recommendedName>
        <fullName evidence="2">DUF3310 domain-containing protein</fullName>
    </recommendedName>
</protein>
<sequence>MREVKELHVGDEIILWQYRGLNVQGPNGDDGHAGVVIREINRNDEQSLLVKLKGIDDPFELTDEDYFDKLPISFKKAEHFEDCKNNSVHQPNHYQFGQFTTAIIIELVGRTYKSAPVFYHVGNALKYLMRAPRKNGLEDIKKARQSIEFAIECWGK</sequence>
<dbReference type="InterPro" id="IPR021739">
    <property type="entry name" value="SaV-like"/>
</dbReference>
<accession>A0A6N2YJH5</accession>